<protein>
    <submittedName>
        <fullName evidence="1">Uncharacterized protein</fullName>
    </submittedName>
</protein>
<organism evidence="1 2">
    <name type="scientific">Catenuloplanes nepalensis</name>
    <dbReference type="NCBI Taxonomy" id="587533"/>
    <lineage>
        <taxon>Bacteria</taxon>
        <taxon>Bacillati</taxon>
        <taxon>Actinomycetota</taxon>
        <taxon>Actinomycetes</taxon>
        <taxon>Micromonosporales</taxon>
        <taxon>Micromonosporaceae</taxon>
        <taxon>Catenuloplanes</taxon>
    </lineage>
</organism>
<dbReference type="RefSeq" id="WP_306838749.1">
    <property type="nucleotide sequence ID" value="NZ_JAUSRA010000001.1"/>
</dbReference>
<keyword evidence="2" id="KW-1185">Reference proteome</keyword>
<comment type="caution">
    <text evidence="1">The sequence shown here is derived from an EMBL/GenBank/DDBJ whole genome shotgun (WGS) entry which is preliminary data.</text>
</comment>
<evidence type="ECO:0000313" key="1">
    <source>
        <dbReference type="EMBL" id="MDP9799724.1"/>
    </source>
</evidence>
<accession>A0ABT9N7P6</accession>
<dbReference type="Proteomes" id="UP001240984">
    <property type="component" value="Unassembled WGS sequence"/>
</dbReference>
<name>A0ABT9N7P6_9ACTN</name>
<evidence type="ECO:0000313" key="2">
    <source>
        <dbReference type="Proteomes" id="UP001240984"/>
    </source>
</evidence>
<sequence>MAEVPPGRAGLDGALRSLWTDGDLSTGRDRFEAAYRAAQRDADGDAMAVAALGLGGLWVHEHRTYAGAEQVRLRLRQALDAVTPGTVLALRLRIRLAAEADYRAGEHAAALGMLAEARRSGEPVAVADALSLAHHCLLGPDHGRIRRQLAEELVGWAVRTHRPGDLPMGLLWRTADMFTGADPHAERSLAELRELLVRRPNLAVGFVVAAIEVMRAIRAGRFTAARAQAQACLEAGRAAGDADADGWYAGHLIAIAWYAGRIGDLLPMLGDLADSPTLSVQDNSLYAGLAMAAAAAGDRQRAAAALARLSGTGLDRLPRSSTWLATLFGVVECAYVLAEADVAATAYELLSPFARLPATASLGVVCFGSVEHALGMAMLTVGDLDRAVGHLRAAVPANLALGHRPAATLSRSRLAQALARRSTPGDAAEAQREATTAVGEAAALAMVLPESPAMPPAVRASPLTARRPGRLWQIELGLRSAWVEHSLGMLYLSELLANPGREISAAELAAGRADHAVTDAGSRQPVLDDTAIREYRRRLTALQEEIADSDGQPRGDRARDERDWLLAELSTATGLSGRIRRFAGNEERARIAVGKAIRRAVERVTAADPVIGAHLRATVSTGIRCCYLAPS</sequence>
<proteinExistence type="predicted"/>
<gene>
    <name evidence="1" type="ORF">J2S43_008236</name>
</gene>
<reference evidence="1 2" key="1">
    <citation type="submission" date="2023-07" db="EMBL/GenBank/DDBJ databases">
        <title>Sequencing the genomes of 1000 actinobacteria strains.</title>
        <authorList>
            <person name="Klenk H.-P."/>
        </authorList>
    </citation>
    <scope>NUCLEOTIDE SEQUENCE [LARGE SCALE GENOMIC DNA]</scope>
    <source>
        <strain evidence="1 2">DSM 44710</strain>
    </source>
</reference>
<dbReference type="EMBL" id="JAUSRA010000001">
    <property type="protein sequence ID" value="MDP9799724.1"/>
    <property type="molecule type" value="Genomic_DNA"/>
</dbReference>